<dbReference type="PROSITE" id="PS51294">
    <property type="entry name" value="HTH_MYB"/>
    <property type="match status" value="2"/>
</dbReference>
<dbReference type="Gene3D" id="1.10.10.60">
    <property type="entry name" value="Homeodomain-like"/>
    <property type="match status" value="2"/>
</dbReference>
<evidence type="ECO:0000256" key="7">
    <source>
        <dbReference type="SAM" id="MobiDB-lite"/>
    </source>
</evidence>
<dbReference type="InterPro" id="IPR001005">
    <property type="entry name" value="SANT/Myb"/>
</dbReference>
<feature type="domain" description="HTH myb-type" evidence="9">
    <location>
        <begin position="137"/>
        <end position="186"/>
    </location>
</feature>
<evidence type="ECO:0000256" key="2">
    <source>
        <dbReference type="ARBA" id="ARBA00022737"/>
    </source>
</evidence>
<dbReference type="FunFam" id="1.10.10.60:FF:000060">
    <property type="entry name" value="MYB transcription factor"/>
    <property type="match status" value="1"/>
</dbReference>
<keyword evidence="5" id="KW-0804">Transcription</keyword>
<keyword evidence="3" id="KW-0805">Transcription regulation</keyword>
<keyword evidence="4" id="KW-0238">DNA-binding</keyword>
<evidence type="ECO:0000256" key="1">
    <source>
        <dbReference type="ARBA" id="ARBA00004123"/>
    </source>
</evidence>
<feature type="domain" description="Myb-like" evidence="8">
    <location>
        <begin position="80"/>
        <end position="131"/>
    </location>
</feature>
<feature type="region of interest" description="Disordered" evidence="7">
    <location>
        <begin position="318"/>
        <end position="342"/>
    </location>
</feature>
<feature type="region of interest" description="Disordered" evidence="7">
    <location>
        <begin position="261"/>
        <end position="285"/>
    </location>
</feature>
<evidence type="ECO:0000256" key="3">
    <source>
        <dbReference type="ARBA" id="ARBA00023015"/>
    </source>
</evidence>
<dbReference type="AlphaFoldDB" id="A0AAN7QRA1"/>
<evidence type="ECO:0000313" key="11">
    <source>
        <dbReference type="Proteomes" id="UP001346149"/>
    </source>
</evidence>
<dbReference type="PROSITE" id="PS50090">
    <property type="entry name" value="MYB_LIKE"/>
    <property type="match status" value="2"/>
</dbReference>
<keyword evidence="6" id="KW-0539">Nucleus</keyword>
<dbReference type="Pfam" id="PF00249">
    <property type="entry name" value="Myb_DNA-binding"/>
    <property type="match status" value="2"/>
</dbReference>
<keyword evidence="2" id="KW-0677">Repeat</keyword>
<proteinExistence type="predicted"/>
<accession>A0AAN7QRA1</accession>
<evidence type="ECO:0000259" key="9">
    <source>
        <dbReference type="PROSITE" id="PS51294"/>
    </source>
</evidence>
<keyword evidence="11" id="KW-1185">Reference proteome</keyword>
<sequence>MFLVIDPLSVRCASGGTDKETGYVQAVSRLHHTNKLKLFQQQSSISLPTGNASNIASSFPFLLYINQFTFGRMKITKFDKVDRVKGSWSPEEDAALMKLVDQHGPRNWSLISTSIPGRTGKSCRLRWCNQLSPTVHHRPFTLVEDQLILEAHRAHGNKWATIARLLPGRTDNSIKNHWNSTLRRQYLRNRSTPYRTTAAVKRSLSPLPGDTEGFSSESAKWQRLVRYNGNDRGFEDKIITSLTLSMPWEGGLGVTTPMMDGDRESETGGSKEVEAGNNIGNNNNTVKHEMEDKECLVTIMKRMIAEEVRKCIDGLQVQKNGHGPNIAPQPGPDIGPSVRKDA</sequence>
<dbReference type="GO" id="GO:0005634">
    <property type="term" value="C:nucleus"/>
    <property type="evidence" value="ECO:0007669"/>
    <property type="project" value="UniProtKB-SubCell"/>
</dbReference>
<dbReference type="CDD" id="cd00167">
    <property type="entry name" value="SANT"/>
    <property type="match status" value="2"/>
</dbReference>
<dbReference type="GO" id="GO:0000981">
    <property type="term" value="F:DNA-binding transcription factor activity, RNA polymerase II-specific"/>
    <property type="evidence" value="ECO:0007669"/>
    <property type="project" value="TreeGrafter"/>
</dbReference>
<feature type="compositionally biased region" description="Basic and acidic residues" evidence="7">
    <location>
        <begin position="261"/>
        <end position="274"/>
    </location>
</feature>
<protein>
    <submittedName>
        <fullName evidence="10">Uncharacterized protein</fullName>
    </submittedName>
</protein>
<evidence type="ECO:0000313" key="10">
    <source>
        <dbReference type="EMBL" id="KAK4774556.1"/>
    </source>
</evidence>
<dbReference type="SUPFAM" id="SSF46689">
    <property type="entry name" value="Homeodomain-like"/>
    <property type="match status" value="1"/>
</dbReference>
<dbReference type="InterPro" id="IPR009057">
    <property type="entry name" value="Homeodomain-like_sf"/>
</dbReference>
<feature type="domain" description="HTH myb-type" evidence="9">
    <location>
        <begin position="80"/>
        <end position="135"/>
    </location>
</feature>
<name>A0AAN7QRA1_TRANT</name>
<reference evidence="10 11" key="1">
    <citation type="journal article" date="2023" name="Hortic Res">
        <title>Pangenome of water caltrop reveals structural variations and asymmetric subgenome divergence after allopolyploidization.</title>
        <authorList>
            <person name="Zhang X."/>
            <person name="Chen Y."/>
            <person name="Wang L."/>
            <person name="Yuan Y."/>
            <person name="Fang M."/>
            <person name="Shi L."/>
            <person name="Lu R."/>
            <person name="Comes H.P."/>
            <person name="Ma Y."/>
            <person name="Chen Y."/>
            <person name="Huang G."/>
            <person name="Zhou Y."/>
            <person name="Zheng Z."/>
            <person name="Qiu Y."/>
        </authorList>
    </citation>
    <scope>NUCLEOTIDE SEQUENCE [LARGE SCALE GENOMIC DNA]</scope>
    <source>
        <strain evidence="10">F231</strain>
    </source>
</reference>
<evidence type="ECO:0000256" key="4">
    <source>
        <dbReference type="ARBA" id="ARBA00023125"/>
    </source>
</evidence>
<dbReference type="PANTHER" id="PTHR45614:SF82">
    <property type="entry name" value="OS01G0977300 PROTEIN"/>
    <property type="match status" value="1"/>
</dbReference>
<dbReference type="PANTHER" id="PTHR45614">
    <property type="entry name" value="MYB PROTEIN-RELATED"/>
    <property type="match status" value="1"/>
</dbReference>
<dbReference type="InterPro" id="IPR050560">
    <property type="entry name" value="MYB_TF"/>
</dbReference>
<organism evidence="10 11">
    <name type="scientific">Trapa natans</name>
    <name type="common">Water chestnut</name>
    <dbReference type="NCBI Taxonomy" id="22666"/>
    <lineage>
        <taxon>Eukaryota</taxon>
        <taxon>Viridiplantae</taxon>
        <taxon>Streptophyta</taxon>
        <taxon>Embryophyta</taxon>
        <taxon>Tracheophyta</taxon>
        <taxon>Spermatophyta</taxon>
        <taxon>Magnoliopsida</taxon>
        <taxon>eudicotyledons</taxon>
        <taxon>Gunneridae</taxon>
        <taxon>Pentapetalae</taxon>
        <taxon>rosids</taxon>
        <taxon>malvids</taxon>
        <taxon>Myrtales</taxon>
        <taxon>Lythraceae</taxon>
        <taxon>Trapa</taxon>
    </lineage>
</organism>
<dbReference type="SMART" id="SM00717">
    <property type="entry name" value="SANT"/>
    <property type="match status" value="2"/>
</dbReference>
<evidence type="ECO:0000256" key="6">
    <source>
        <dbReference type="ARBA" id="ARBA00023242"/>
    </source>
</evidence>
<dbReference type="GO" id="GO:0000978">
    <property type="term" value="F:RNA polymerase II cis-regulatory region sequence-specific DNA binding"/>
    <property type="evidence" value="ECO:0007669"/>
    <property type="project" value="TreeGrafter"/>
</dbReference>
<evidence type="ECO:0000259" key="8">
    <source>
        <dbReference type="PROSITE" id="PS50090"/>
    </source>
</evidence>
<comment type="caution">
    <text evidence="10">The sequence shown here is derived from an EMBL/GenBank/DDBJ whole genome shotgun (WGS) entry which is preliminary data.</text>
</comment>
<gene>
    <name evidence="10" type="ORF">SAY86_009491</name>
</gene>
<feature type="domain" description="Myb-like" evidence="8">
    <location>
        <begin position="132"/>
        <end position="182"/>
    </location>
</feature>
<dbReference type="InterPro" id="IPR017930">
    <property type="entry name" value="Myb_dom"/>
</dbReference>
<comment type="subcellular location">
    <subcellularLocation>
        <location evidence="1">Nucleus</location>
    </subcellularLocation>
</comment>
<evidence type="ECO:0000256" key="5">
    <source>
        <dbReference type="ARBA" id="ARBA00023163"/>
    </source>
</evidence>
<dbReference type="Proteomes" id="UP001346149">
    <property type="component" value="Unassembled WGS sequence"/>
</dbReference>
<dbReference type="EMBL" id="JAXQNO010000019">
    <property type="protein sequence ID" value="KAK4774556.1"/>
    <property type="molecule type" value="Genomic_DNA"/>
</dbReference>